<evidence type="ECO:0000256" key="1">
    <source>
        <dbReference type="ARBA" id="ARBA00022679"/>
    </source>
</evidence>
<dbReference type="InterPro" id="IPR011009">
    <property type="entry name" value="Kinase-like_dom_sf"/>
</dbReference>
<gene>
    <name evidence="9" type="ORF">P691DRAFT_806069</name>
</gene>
<feature type="region of interest" description="Disordered" evidence="7">
    <location>
        <begin position="479"/>
        <end position="530"/>
    </location>
</feature>
<protein>
    <recommendedName>
        <fullName evidence="8">Protein kinase domain-containing protein</fullName>
    </recommendedName>
</protein>
<feature type="region of interest" description="Disordered" evidence="7">
    <location>
        <begin position="685"/>
        <end position="734"/>
    </location>
</feature>
<feature type="region of interest" description="Disordered" evidence="7">
    <location>
        <begin position="1"/>
        <end position="25"/>
    </location>
</feature>
<dbReference type="GO" id="GO:0005524">
    <property type="term" value="F:ATP binding"/>
    <property type="evidence" value="ECO:0007669"/>
    <property type="project" value="UniProtKB-UniRule"/>
</dbReference>
<dbReference type="SMART" id="SM00220">
    <property type="entry name" value="S_TKc"/>
    <property type="match status" value="1"/>
</dbReference>
<feature type="compositionally biased region" description="Low complexity" evidence="7">
    <location>
        <begin position="794"/>
        <end position="814"/>
    </location>
</feature>
<dbReference type="PANTHER" id="PTHR11042">
    <property type="entry name" value="EUKARYOTIC TRANSLATION INITIATION FACTOR 2-ALPHA KINASE EIF2-ALPHA KINASE -RELATED"/>
    <property type="match status" value="1"/>
</dbReference>
<dbReference type="Pfam" id="PF00069">
    <property type="entry name" value="Pkinase"/>
    <property type="match status" value="1"/>
</dbReference>
<feature type="region of interest" description="Disordered" evidence="7">
    <location>
        <begin position="748"/>
        <end position="839"/>
    </location>
</feature>
<dbReference type="EMBL" id="MU151077">
    <property type="protein sequence ID" value="KAF9451968.1"/>
    <property type="molecule type" value="Genomic_DNA"/>
</dbReference>
<feature type="compositionally biased region" description="Low complexity" evidence="7">
    <location>
        <begin position="515"/>
        <end position="526"/>
    </location>
</feature>
<evidence type="ECO:0000256" key="6">
    <source>
        <dbReference type="PROSITE-ProRule" id="PRU10141"/>
    </source>
</evidence>
<dbReference type="Proteomes" id="UP000807342">
    <property type="component" value="Unassembled WGS sequence"/>
</dbReference>
<evidence type="ECO:0000313" key="9">
    <source>
        <dbReference type="EMBL" id="KAF9451968.1"/>
    </source>
</evidence>
<comment type="similarity">
    <text evidence="5">Belongs to the protein kinase superfamily. Ser/Thr protein kinase family. GCN2 subfamily.</text>
</comment>
<keyword evidence="1" id="KW-0808">Transferase</keyword>
<dbReference type="PROSITE" id="PS00108">
    <property type="entry name" value="PROTEIN_KINASE_ST"/>
    <property type="match status" value="1"/>
</dbReference>
<keyword evidence="10" id="KW-1185">Reference proteome</keyword>
<proteinExistence type="inferred from homology"/>
<feature type="compositionally biased region" description="Low complexity" evidence="7">
    <location>
        <begin position="361"/>
        <end position="377"/>
    </location>
</feature>
<evidence type="ECO:0000256" key="5">
    <source>
        <dbReference type="ARBA" id="ARBA00037982"/>
    </source>
</evidence>
<evidence type="ECO:0000313" key="10">
    <source>
        <dbReference type="Proteomes" id="UP000807342"/>
    </source>
</evidence>
<feature type="compositionally biased region" description="Pro residues" evidence="7">
    <location>
        <begin position="391"/>
        <end position="406"/>
    </location>
</feature>
<dbReference type="GO" id="GO:0004713">
    <property type="term" value="F:protein tyrosine kinase activity"/>
    <property type="evidence" value="ECO:0007669"/>
    <property type="project" value="TreeGrafter"/>
</dbReference>
<name>A0A9P5XID9_9AGAR</name>
<dbReference type="GO" id="GO:0110031">
    <property type="term" value="P:negative regulation of G2/MI transition of meiotic cell cycle"/>
    <property type="evidence" value="ECO:0007669"/>
    <property type="project" value="TreeGrafter"/>
</dbReference>
<dbReference type="InterPro" id="IPR000719">
    <property type="entry name" value="Prot_kinase_dom"/>
</dbReference>
<evidence type="ECO:0000256" key="3">
    <source>
        <dbReference type="ARBA" id="ARBA00022777"/>
    </source>
</evidence>
<feature type="region of interest" description="Disordered" evidence="7">
    <location>
        <begin position="245"/>
        <end position="264"/>
    </location>
</feature>
<dbReference type="GO" id="GO:0005634">
    <property type="term" value="C:nucleus"/>
    <property type="evidence" value="ECO:0007669"/>
    <property type="project" value="TreeGrafter"/>
</dbReference>
<evidence type="ECO:0000256" key="7">
    <source>
        <dbReference type="SAM" id="MobiDB-lite"/>
    </source>
</evidence>
<evidence type="ECO:0000256" key="4">
    <source>
        <dbReference type="ARBA" id="ARBA00022840"/>
    </source>
</evidence>
<feature type="region of interest" description="Disordered" evidence="7">
    <location>
        <begin position="80"/>
        <end position="100"/>
    </location>
</feature>
<dbReference type="GO" id="GO:0005737">
    <property type="term" value="C:cytoplasm"/>
    <property type="evidence" value="ECO:0007669"/>
    <property type="project" value="TreeGrafter"/>
</dbReference>
<keyword evidence="4 6" id="KW-0067">ATP-binding</keyword>
<dbReference type="OrthoDB" id="5337378at2759"/>
<dbReference type="Gene3D" id="1.10.510.10">
    <property type="entry name" value="Transferase(Phosphotransferase) domain 1"/>
    <property type="match status" value="1"/>
</dbReference>
<dbReference type="InterPro" id="IPR050339">
    <property type="entry name" value="CC_SR_Kinase"/>
</dbReference>
<feature type="domain" description="Protein kinase" evidence="8">
    <location>
        <begin position="856"/>
        <end position="1134"/>
    </location>
</feature>
<keyword evidence="3" id="KW-0418">Kinase</keyword>
<dbReference type="AlphaFoldDB" id="A0A9P5XID9"/>
<feature type="compositionally biased region" description="Polar residues" evidence="7">
    <location>
        <begin position="344"/>
        <end position="360"/>
    </location>
</feature>
<sequence>MMLVSTPTKHCIQPRSPTCDSAMSPRYSRHCTPPRFPIDHNPFDSPLLSPSPLRQTPLFSTAAAAASPTQDADDLFSQSPYKHISPNPLGPRPQPISADDEEGSIFLSSAPSPFVSASTSQPLLTPVKPSYRPLNRSTLAVKHLNAGLSPTAAFSSAGFDSGTRIGVGTKRKSTPQNTPLRQHNLTPLKLVSLGQYERDQSSFLFDRLAPLPTPKTNTRTPQTKADTELYLRRQTATLTRLRISDRDDSGDEFNSGANDSGCEMDDDEANTLFLSNARMKNKVPSLGKSAGRMFVNKGKMKEEVAEAISPGGHVSKRRARSRPVSAELKQSVRSPKSPGRVLASGTNATRSKARSTVTFPSSHNRSSSSSSASEAGSPRLRRRINTAATRMPPPKLPDLPLPPRPPLNRQESVSSATLFFGPPIPQSPAAASIRSRTNTLISLASQDSGAQASTKYKVNRHSYAGPDDLRAWNTIQARLPSPASSPSDALGSTDNDDDMDFEDAPPNSSFILNITTHTPSPSSKTTLRTKYQSRDSGVVVSDDDGVVFTNSKSLAGGDSLFSIARSSTSVSSAFSDDGLVTPGLAPDFGSGWPDVNVFIRGTDDNGRTTHGSLEGGVHVDAFIMRTLAAAANGPHEVTKKVPGTPVKKVRTTYLGGDRPWQSAVAAKVGPRLEFDARKAKVPRKSLPAVFPGLPRRGDKSVDSSDSEGEQDSPSSRKDTKYGSLGLGRPAPGDVPLALTRTRWLMRRSSSGAFSSGSDSASISTTPTRGKTTDWQLPKPRIPAIFSQAPQSSLGPTSARSASGSSNSSSVTVSPTDRSRYLSVSGTRHTAPRAHSTVRRSFELTSEEQCGRFEREFVELAEVGSGEFGKVIKVRRKAGGDSEVFAIKKSKRFEGTKHRLRLREEVDILKHLSQGAFACGLNGRHPNVLAYIDSWEEDEVLFIQTELCESGNLARFLWEYGRVFPRLDEARVWKIIADLSNGLRFIHDAGVIHLDLKPSNVFLTKGGRFKIGDFGMASLWPRPRRSDNSGLGVDSGEREAFEREGDKLYLAPEVLQGRYGKEADVFSLGMTILETASNIVVPDQGDAWHRLRREDFSQVDLQEGSEELAGLIKHMMRTSPASRISAHEIYEHPVVARARAVMDRIASEARRDGKSEFAGSPLASVPSGFLEEILGRGRTGTGGGEWEMDMSS</sequence>
<feature type="binding site" evidence="6">
    <location>
        <position position="888"/>
    </location>
    <ligand>
        <name>ATP</name>
        <dbReference type="ChEBI" id="CHEBI:30616"/>
    </ligand>
</feature>
<organism evidence="9 10">
    <name type="scientific">Macrolepiota fuliginosa MF-IS2</name>
    <dbReference type="NCBI Taxonomy" id="1400762"/>
    <lineage>
        <taxon>Eukaryota</taxon>
        <taxon>Fungi</taxon>
        <taxon>Dikarya</taxon>
        <taxon>Basidiomycota</taxon>
        <taxon>Agaricomycotina</taxon>
        <taxon>Agaricomycetes</taxon>
        <taxon>Agaricomycetidae</taxon>
        <taxon>Agaricales</taxon>
        <taxon>Agaricineae</taxon>
        <taxon>Agaricaceae</taxon>
        <taxon>Macrolepiota</taxon>
    </lineage>
</organism>
<reference evidence="9" key="1">
    <citation type="submission" date="2020-11" db="EMBL/GenBank/DDBJ databases">
        <authorList>
            <consortium name="DOE Joint Genome Institute"/>
            <person name="Ahrendt S."/>
            <person name="Riley R."/>
            <person name="Andreopoulos W."/>
            <person name="Labutti K."/>
            <person name="Pangilinan J."/>
            <person name="Ruiz-Duenas F.J."/>
            <person name="Barrasa J.M."/>
            <person name="Sanchez-Garcia M."/>
            <person name="Camarero S."/>
            <person name="Miyauchi S."/>
            <person name="Serrano A."/>
            <person name="Linde D."/>
            <person name="Babiker R."/>
            <person name="Drula E."/>
            <person name="Ayuso-Fernandez I."/>
            <person name="Pacheco R."/>
            <person name="Padilla G."/>
            <person name="Ferreira P."/>
            <person name="Barriuso J."/>
            <person name="Kellner H."/>
            <person name="Castanera R."/>
            <person name="Alfaro M."/>
            <person name="Ramirez L."/>
            <person name="Pisabarro A.G."/>
            <person name="Kuo A."/>
            <person name="Tritt A."/>
            <person name="Lipzen A."/>
            <person name="He G."/>
            <person name="Yan M."/>
            <person name="Ng V."/>
            <person name="Cullen D."/>
            <person name="Martin F."/>
            <person name="Rosso M.-N."/>
            <person name="Henrissat B."/>
            <person name="Hibbett D."/>
            <person name="Martinez A.T."/>
            <person name="Grigoriev I.V."/>
        </authorList>
    </citation>
    <scope>NUCLEOTIDE SEQUENCE</scope>
    <source>
        <strain evidence="9">MF-IS2</strain>
    </source>
</reference>
<evidence type="ECO:0000256" key="2">
    <source>
        <dbReference type="ARBA" id="ARBA00022741"/>
    </source>
</evidence>
<dbReference type="InterPro" id="IPR017441">
    <property type="entry name" value="Protein_kinase_ATP_BS"/>
</dbReference>
<evidence type="ECO:0000259" key="8">
    <source>
        <dbReference type="PROSITE" id="PS50011"/>
    </source>
</evidence>
<dbReference type="SUPFAM" id="SSF56112">
    <property type="entry name" value="Protein kinase-like (PK-like)"/>
    <property type="match status" value="1"/>
</dbReference>
<dbReference type="Gene3D" id="3.30.200.20">
    <property type="entry name" value="Phosphorylase Kinase, domain 1"/>
    <property type="match status" value="1"/>
</dbReference>
<dbReference type="InterPro" id="IPR008271">
    <property type="entry name" value="Ser/Thr_kinase_AS"/>
</dbReference>
<dbReference type="PROSITE" id="PS50011">
    <property type="entry name" value="PROTEIN_KINASE_DOM"/>
    <property type="match status" value="1"/>
</dbReference>
<keyword evidence="2 6" id="KW-0547">Nucleotide-binding</keyword>
<dbReference type="PROSITE" id="PS00107">
    <property type="entry name" value="PROTEIN_KINASE_ATP"/>
    <property type="match status" value="1"/>
</dbReference>
<feature type="region of interest" description="Disordered" evidence="7">
    <location>
        <begin position="306"/>
        <end position="411"/>
    </location>
</feature>
<dbReference type="PANTHER" id="PTHR11042:SF190">
    <property type="entry name" value="MITOSIS INHIBITOR PROTEIN KINASE MIK1"/>
    <property type="match status" value="1"/>
</dbReference>
<comment type="caution">
    <text evidence="9">The sequence shown here is derived from an EMBL/GenBank/DDBJ whole genome shotgun (WGS) entry which is preliminary data.</text>
</comment>
<feature type="compositionally biased region" description="Acidic residues" evidence="7">
    <location>
        <begin position="494"/>
        <end position="503"/>
    </location>
</feature>
<accession>A0A9P5XID9</accession>
<feature type="compositionally biased region" description="Polar residues" evidence="7">
    <location>
        <begin position="764"/>
        <end position="774"/>
    </location>
</feature>
<feature type="compositionally biased region" description="Low complexity" evidence="7">
    <location>
        <begin position="748"/>
        <end position="763"/>
    </location>
</feature>